<dbReference type="Gene3D" id="6.10.250.290">
    <property type="match status" value="1"/>
</dbReference>
<keyword evidence="2 5" id="KW-0689">Ribosomal protein</keyword>
<dbReference type="PROSITE" id="PS01109">
    <property type="entry name" value="RIBOSOMAL_L10"/>
    <property type="match status" value="1"/>
</dbReference>
<dbReference type="HAMAP" id="MF_00362">
    <property type="entry name" value="Ribosomal_uL10"/>
    <property type="match status" value="1"/>
</dbReference>
<dbReference type="EMBL" id="MHUS01000013">
    <property type="protein sequence ID" value="OHA81238.1"/>
    <property type="molecule type" value="Genomic_DNA"/>
</dbReference>
<keyword evidence="5" id="KW-0694">RNA-binding</keyword>
<dbReference type="STRING" id="1802723.A2675_03885"/>
<dbReference type="InterPro" id="IPR047865">
    <property type="entry name" value="Ribosomal_uL10_bac_type"/>
</dbReference>
<comment type="subunit">
    <text evidence="5">Part of the ribosomal stalk of the 50S ribosomal subunit. The N-terminus interacts with L11 and the large rRNA to form the base of the stalk. The C-terminus forms an elongated spine to which L12 dimers bind in a sequential fashion forming a multimeric L10(L12)X complex.</text>
</comment>
<name>A0A1G2S977_9BACT</name>
<dbReference type="Pfam" id="PF00466">
    <property type="entry name" value="Ribosomal_L10"/>
    <property type="match status" value="1"/>
</dbReference>
<protein>
    <recommendedName>
        <fullName evidence="4 5">Large ribosomal subunit protein uL10</fullName>
    </recommendedName>
</protein>
<proteinExistence type="inferred from homology"/>
<dbReference type="Proteomes" id="UP000176997">
    <property type="component" value="Unassembled WGS sequence"/>
</dbReference>
<keyword evidence="3 5" id="KW-0687">Ribonucleoprotein</keyword>
<dbReference type="GO" id="GO:0003735">
    <property type="term" value="F:structural constituent of ribosome"/>
    <property type="evidence" value="ECO:0007669"/>
    <property type="project" value="InterPro"/>
</dbReference>
<dbReference type="InterPro" id="IPR022973">
    <property type="entry name" value="Ribosomal_uL10_bac"/>
</dbReference>
<organism evidence="6 7">
    <name type="scientific">Candidatus Yonathbacteria bacterium RIFCSPHIGHO2_01_FULL_51_10</name>
    <dbReference type="NCBI Taxonomy" id="1802723"/>
    <lineage>
        <taxon>Bacteria</taxon>
        <taxon>Candidatus Yonathiibacteriota</taxon>
    </lineage>
</organism>
<sequence length="169" mass="18545">MALSKEKKKEMLAKVRTALKGAPSVVFVNFHGLTVAEVTQLRRGLRAAGLGYMVAKKTLAKRALDEVGFTGTLPEFPQEFAFAYPTSEQAIADALAPVRTVYAFQKEHKEHLDIVGGVFEGQYRDKASMLSFATIPSREVLYAQFVNLINSPIQRLAVALDQIAQSKSA</sequence>
<dbReference type="CDD" id="cd05797">
    <property type="entry name" value="Ribosomal_L10"/>
    <property type="match status" value="1"/>
</dbReference>
<accession>A0A1G2S977</accession>
<comment type="function">
    <text evidence="5">Forms part of the ribosomal stalk, playing a central role in the interaction of the ribosome with GTP-bound translation factors.</text>
</comment>
<comment type="similarity">
    <text evidence="1 5">Belongs to the universal ribosomal protein uL10 family.</text>
</comment>
<evidence type="ECO:0000256" key="2">
    <source>
        <dbReference type="ARBA" id="ARBA00022980"/>
    </source>
</evidence>
<gene>
    <name evidence="5" type="primary">rplJ</name>
    <name evidence="6" type="ORF">A2675_03885</name>
</gene>
<dbReference type="GO" id="GO:0070180">
    <property type="term" value="F:large ribosomal subunit rRNA binding"/>
    <property type="evidence" value="ECO:0007669"/>
    <property type="project" value="UniProtKB-UniRule"/>
</dbReference>
<dbReference type="AlphaFoldDB" id="A0A1G2S977"/>
<dbReference type="Gene3D" id="3.30.70.1730">
    <property type="match status" value="1"/>
</dbReference>
<dbReference type="InterPro" id="IPR043141">
    <property type="entry name" value="Ribosomal_uL10-like_sf"/>
</dbReference>
<dbReference type="GO" id="GO:0015934">
    <property type="term" value="C:large ribosomal subunit"/>
    <property type="evidence" value="ECO:0007669"/>
    <property type="project" value="InterPro"/>
</dbReference>
<dbReference type="PANTHER" id="PTHR11560">
    <property type="entry name" value="39S RIBOSOMAL PROTEIN L10, MITOCHONDRIAL"/>
    <property type="match status" value="1"/>
</dbReference>
<evidence type="ECO:0000256" key="3">
    <source>
        <dbReference type="ARBA" id="ARBA00023274"/>
    </source>
</evidence>
<evidence type="ECO:0000256" key="5">
    <source>
        <dbReference type="HAMAP-Rule" id="MF_00362"/>
    </source>
</evidence>
<evidence type="ECO:0000256" key="1">
    <source>
        <dbReference type="ARBA" id="ARBA00008889"/>
    </source>
</evidence>
<dbReference type="SUPFAM" id="SSF160369">
    <property type="entry name" value="Ribosomal protein L10-like"/>
    <property type="match status" value="1"/>
</dbReference>
<keyword evidence="5" id="KW-0699">rRNA-binding</keyword>
<reference evidence="6 7" key="1">
    <citation type="journal article" date="2016" name="Nat. Commun.">
        <title>Thousands of microbial genomes shed light on interconnected biogeochemical processes in an aquifer system.</title>
        <authorList>
            <person name="Anantharaman K."/>
            <person name="Brown C.T."/>
            <person name="Hug L.A."/>
            <person name="Sharon I."/>
            <person name="Castelle C.J."/>
            <person name="Probst A.J."/>
            <person name="Thomas B.C."/>
            <person name="Singh A."/>
            <person name="Wilkins M.J."/>
            <person name="Karaoz U."/>
            <person name="Brodie E.L."/>
            <person name="Williams K.H."/>
            <person name="Hubbard S.S."/>
            <person name="Banfield J.F."/>
        </authorList>
    </citation>
    <scope>NUCLEOTIDE SEQUENCE [LARGE SCALE GENOMIC DNA]</scope>
</reference>
<comment type="caution">
    <text evidence="6">The sequence shown here is derived from an EMBL/GenBank/DDBJ whole genome shotgun (WGS) entry which is preliminary data.</text>
</comment>
<dbReference type="InterPro" id="IPR001790">
    <property type="entry name" value="Ribosomal_uL10"/>
</dbReference>
<dbReference type="GO" id="GO:0006412">
    <property type="term" value="P:translation"/>
    <property type="evidence" value="ECO:0007669"/>
    <property type="project" value="UniProtKB-UniRule"/>
</dbReference>
<dbReference type="InterPro" id="IPR002363">
    <property type="entry name" value="Ribosomal_uL10_CS_bac"/>
</dbReference>
<dbReference type="NCBIfam" id="NF000955">
    <property type="entry name" value="PRK00099.1-1"/>
    <property type="match status" value="1"/>
</dbReference>
<evidence type="ECO:0000256" key="4">
    <source>
        <dbReference type="ARBA" id="ARBA00035202"/>
    </source>
</evidence>
<evidence type="ECO:0000313" key="7">
    <source>
        <dbReference type="Proteomes" id="UP000176997"/>
    </source>
</evidence>
<evidence type="ECO:0000313" key="6">
    <source>
        <dbReference type="EMBL" id="OHA81238.1"/>
    </source>
</evidence>